<evidence type="ECO:0000256" key="1">
    <source>
        <dbReference type="SAM" id="MobiDB-lite"/>
    </source>
</evidence>
<protein>
    <submittedName>
        <fullName evidence="2">Uncharacterized protein</fullName>
    </submittedName>
</protein>
<evidence type="ECO:0000313" key="3">
    <source>
        <dbReference type="Proteomes" id="UP001469553"/>
    </source>
</evidence>
<organism evidence="2 3">
    <name type="scientific">Ameca splendens</name>
    <dbReference type="NCBI Taxonomy" id="208324"/>
    <lineage>
        <taxon>Eukaryota</taxon>
        <taxon>Metazoa</taxon>
        <taxon>Chordata</taxon>
        <taxon>Craniata</taxon>
        <taxon>Vertebrata</taxon>
        <taxon>Euteleostomi</taxon>
        <taxon>Actinopterygii</taxon>
        <taxon>Neopterygii</taxon>
        <taxon>Teleostei</taxon>
        <taxon>Neoteleostei</taxon>
        <taxon>Acanthomorphata</taxon>
        <taxon>Ovalentaria</taxon>
        <taxon>Atherinomorphae</taxon>
        <taxon>Cyprinodontiformes</taxon>
        <taxon>Goodeidae</taxon>
        <taxon>Ameca</taxon>
    </lineage>
</organism>
<proteinExistence type="predicted"/>
<keyword evidence="3" id="KW-1185">Reference proteome</keyword>
<accession>A0ABV0XG93</accession>
<dbReference type="EMBL" id="JAHRIP010001677">
    <property type="protein sequence ID" value="MEQ2280470.1"/>
    <property type="molecule type" value="Genomic_DNA"/>
</dbReference>
<reference evidence="2 3" key="1">
    <citation type="submission" date="2021-06" db="EMBL/GenBank/DDBJ databases">
        <authorList>
            <person name="Palmer J.M."/>
        </authorList>
    </citation>
    <scope>NUCLEOTIDE SEQUENCE [LARGE SCALE GENOMIC DNA]</scope>
    <source>
        <strain evidence="2 3">AS_MEX2019</strain>
        <tissue evidence="2">Muscle</tissue>
    </source>
</reference>
<sequence length="272" mass="30677">METLRRSMSSEGNMRGTIQLVVLRASTQAGSGNSALRTATNTNSNHQPNVNAGSSNQVRVGDLCHQQPALPRRSSSLLPTLRRRVSEPLTHSHIQRCRQSPEQMNTYGFKHTDACRGFDDEKRDAQYAVHRSNTINKFGFVSNSRPPGNLNKGRYDSEHTRSRMFADTHQGRIRLDNMHACAAVDSEGNMQRHADKSRHTRSRTLDDIHTQDGIQSSRYIENIRAMAGQMYGDLPSYGRITSRHHTTSSTHSHHTPHYRVATRKHMQLSVGL</sequence>
<gene>
    <name evidence="2" type="ORF">AMECASPLE_020253</name>
</gene>
<dbReference type="Proteomes" id="UP001469553">
    <property type="component" value="Unassembled WGS sequence"/>
</dbReference>
<comment type="caution">
    <text evidence="2">The sequence shown here is derived from an EMBL/GenBank/DDBJ whole genome shotgun (WGS) entry which is preliminary data.</text>
</comment>
<feature type="region of interest" description="Disordered" evidence="1">
    <location>
        <begin position="32"/>
        <end position="56"/>
    </location>
</feature>
<name>A0ABV0XG93_9TELE</name>
<evidence type="ECO:0000313" key="2">
    <source>
        <dbReference type="EMBL" id="MEQ2280470.1"/>
    </source>
</evidence>